<feature type="compositionally biased region" description="Low complexity" evidence="1">
    <location>
        <begin position="108"/>
        <end position="124"/>
    </location>
</feature>
<dbReference type="Proteomes" id="UP000515158">
    <property type="component" value="Unplaced"/>
</dbReference>
<feature type="region of interest" description="Disordered" evidence="1">
    <location>
        <begin position="616"/>
        <end position="678"/>
    </location>
</feature>
<evidence type="ECO:0000313" key="3">
    <source>
        <dbReference type="RefSeq" id="XP_034237533.1"/>
    </source>
</evidence>
<dbReference type="InParanoid" id="A0A6P8YCY5"/>
<sequence length="966" mass="104656">MLPEFGFAGSMQTTQELSPRSAEPAVLGDADSLEVGDGLPLGDRDLDGDSLGAPGGVGRDSVLHTLKGLTMAVKQESEDGDDAPHASEHATTLVQATPSPLAERLAESPLSSRMSASSRSSPSAVMDRLSPAVTHSQTQLQASFHHQQQLQLRQIHQRIKEQQQQQQQQQPRMESSRGSDTGRGRGRRRSRWKLKFHHQALPPEYLDHYEASLASQQGGRPRGKDDGDDKARVIGSRAPRNHKRPAPPAAATPANGSDGEALAAPLPIPVPMPFGLEVLTRYQALLGQGKTDLDPAAFVAMSLMAQAEQAEQAPAKEERPANGQRALLSSLLRRDPVVESAPRTAPSKVMTYQDLPYMGEMTLDNMKPRRGRKPKKADICHLIYKNYGTVIPPDVDDVAAVAVAPVAVAPRPTALPLSLAPRLSRSDVQSRIISSLLEKRLTQEEQAEASQRQRDEPLNLCVRDTRGARDSRDARDARDSPLKIKLLRRHGNFYESNNGVPAAAGAGDDDDDVKSEPASPESEVIEVDADPSLVNQDGDDEDEEDADEEAKQAVFARPDMLYWGCNGASGVPGMYVHPLLYGVHGVHAKALTMAPHVMPSLPPLPPLLRLPGVDEDPIATMAAPPPRASRSDAAPKHHVAAQQSRTSRAAKARHSASPASSPSASPAPAPSPPKRKRSAIFIPPVPAESSSNPTTEVSICKFKFTGGAKPSLQEKKMLSVDAGGNFRYYSGTGDKSMRGYEFFPRESMQQQQQQQLQLQQQQQQQLLPKSYPAHAAPPPPPQSESLRSLLFQNVMESLHMPAQGLQQGLQQGLLGFPPPQLAGTPSWDLEAGPYAHQSQQQQNRAAPLAARKRKTRKSLEREKLEKTFKEKGFLIQTQQLESAEGATYCKFRQLRKFTRYLFRSWKDYLPGSVTEGQGPASDPGVRSGMDPGGDPEGEPGGDPGGDPGGGPVSLHPELDEADDDLL</sequence>
<feature type="compositionally biased region" description="Low complexity" evidence="1">
    <location>
        <begin position="749"/>
        <end position="767"/>
    </location>
</feature>
<feature type="region of interest" description="Disordered" evidence="1">
    <location>
        <begin position="444"/>
        <end position="477"/>
    </location>
</feature>
<feature type="compositionally biased region" description="Polar residues" evidence="1">
    <location>
        <begin position="89"/>
        <end position="98"/>
    </location>
</feature>
<organism evidence="3">
    <name type="scientific">Thrips palmi</name>
    <name type="common">Melon thrips</name>
    <dbReference type="NCBI Taxonomy" id="161013"/>
    <lineage>
        <taxon>Eukaryota</taxon>
        <taxon>Metazoa</taxon>
        <taxon>Ecdysozoa</taxon>
        <taxon>Arthropoda</taxon>
        <taxon>Hexapoda</taxon>
        <taxon>Insecta</taxon>
        <taxon>Pterygota</taxon>
        <taxon>Neoptera</taxon>
        <taxon>Paraneoptera</taxon>
        <taxon>Thysanoptera</taxon>
        <taxon>Terebrantia</taxon>
        <taxon>Thripoidea</taxon>
        <taxon>Thripidae</taxon>
        <taxon>Thrips</taxon>
    </lineage>
</organism>
<proteinExistence type="predicted"/>
<reference evidence="3" key="1">
    <citation type="submission" date="2025-08" db="UniProtKB">
        <authorList>
            <consortium name="RefSeq"/>
        </authorList>
    </citation>
    <scope>IDENTIFICATION</scope>
    <source>
        <tissue evidence="3">Total insect</tissue>
    </source>
</reference>
<feature type="region of interest" description="Disordered" evidence="1">
    <location>
        <begin position="911"/>
        <end position="966"/>
    </location>
</feature>
<dbReference type="GeneID" id="117643005"/>
<feature type="region of interest" description="Disordered" evidence="1">
    <location>
        <begin position="837"/>
        <end position="858"/>
    </location>
</feature>
<dbReference type="AlphaFoldDB" id="A0A6P8YCY5"/>
<feature type="compositionally biased region" description="Basic and acidic residues" evidence="1">
    <location>
        <begin position="451"/>
        <end position="477"/>
    </location>
</feature>
<feature type="compositionally biased region" description="Low complexity" evidence="1">
    <location>
        <begin position="655"/>
        <end position="664"/>
    </location>
</feature>
<feature type="compositionally biased region" description="Polar residues" evidence="1">
    <location>
        <begin position="133"/>
        <end position="145"/>
    </location>
</feature>
<feature type="region of interest" description="Disordered" evidence="1">
    <location>
        <begin position="1"/>
        <end position="60"/>
    </location>
</feature>
<feature type="region of interest" description="Disordered" evidence="1">
    <location>
        <begin position="214"/>
        <end position="262"/>
    </location>
</feature>
<dbReference type="OrthoDB" id="6348149at2759"/>
<feature type="compositionally biased region" description="Basic residues" evidence="1">
    <location>
        <begin position="184"/>
        <end position="194"/>
    </location>
</feature>
<gene>
    <name evidence="3" type="primary">LOC117643005</name>
</gene>
<keyword evidence="2" id="KW-1185">Reference proteome</keyword>
<dbReference type="KEGG" id="tpal:117643005"/>
<feature type="compositionally biased region" description="Acidic residues" evidence="1">
    <location>
        <begin position="537"/>
        <end position="548"/>
    </location>
</feature>
<feature type="region of interest" description="Disordered" evidence="1">
    <location>
        <begin position="497"/>
        <end position="550"/>
    </location>
</feature>
<feature type="compositionally biased region" description="Basic and acidic residues" evidence="1">
    <location>
        <begin position="222"/>
        <end position="232"/>
    </location>
</feature>
<accession>A0A6P8YCY5</accession>
<name>A0A6P8YCY5_THRPL</name>
<feature type="region of interest" description="Disordered" evidence="1">
    <location>
        <begin position="745"/>
        <end position="785"/>
    </location>
</feature>
<feature type="region of interest" description="Disordered" evidence="1">
    <location>
        <begin position="74"/>
        <end position="194"/>
    </location>
</feature>
<feature type="compositionally biased region" description="Gly residues" evidence="1">
    <location>
        <begin position="940"/>
        <end position="951"/>
    </location>
</feature>
<protein>
    <submittedName>
        <fullName evidence="3">Uncharacterized protein LOC117643005</fullName>
    </submittedName>
</protein>
<dbReference type="PANTHER" id="PTHR48125">
    <property type="entry name" value="LP07818P1"/>
    <property type="match status" value="1"/>
</dbReference>
<evidence type="ECO:0000313" key="2">
    <source>
        <dbReference type="Proteomes" id="UP000515158"/>
    </source>
</evidence>
<feature type="compositionally biased region" description="Basic and acidic residues" evidence="1">
    <location>
        <begin position="174"/>
        <end position="183"/>
    </location>
</feature>
<dbReference type="PANTHER" id="PTHR48125:SF12">
    <property type="entry name" value="AT HOOK TRANSCRIPTION FACTOR FAMILY-RELATED"/>
    <property type="match status" value="1"/>
</dbReference>
<evidence type="ECO:0000256" key="1">
    <source>
        <dbReference type="SAM" id="MobiDB-lite"/>
    </source>
</evidence>
<dbReference type="RefSeq" id="XP_034237533.1">
    <property type="nucleotide sequence ID" value="XM_034381642.1"/>
</dbReference>